<accession>A0A177M2Q1</accession>
<dbReference type="Gene3D" id="3.40.50.300">
    <property type="entry name" value="P-loop containing nucleotide triphosphate hydrolases"/>
    <property type="match status" value="1"/>
</dbReference>
<dbReference type="InterPro" id="IPR003593">
    <property type="entry name" value="AAA+_ATPase"/>
</dbReference>
<dbReference type="Proteomes" id="UP000078090">
    <property type="component" value="Unassembled WGS sequence"/>
</dbReference>
<dbReference type="RefSeq" id="WP_064010112.1">
    <property type="nucleotide sequence ID" value="NZ_LUUG01000105.1"/>
</dbReference>
<name>A0A177M2Q1_METMH</name>
<proteinExistence type="predicted"/>
<dbReference type="InterPro" id="IPR027417">
    <property type="entry name" value="P-loop_NTPase"/>
</dbReference>
<evidence type="ECO:0000313" key="3">
    <source>
        <dbReference type="Proteomes" id="UP000078090"/>
    </source>
</evidence>
<dbReference type="AlphaFoldDB" id="A0A177M2Q1"/>
<sequence length="451" mass="50406">MVNPAELRPKIKACLNALDATRPVVFGDHPLISDGVSEDLYVEGLHGPGRALVQVLADRIDFDEGGGTYLFSGNRGTGKTTELMRLAEMLREQGCEVFYVDMAEYLNLTMAVEITDFLISMLGGLSEKIEERYGHDPANIGFFERVWTFLQSEVKIEELGLEAGEDLKASLKMSLRENPTFKKKLQEGTRGHVARLVQEARKFVENVVAVARRKARQPDKKVVLLLDSVERLRGVGDSEDIGKVFKSVETIFSGHADKLRFPPLYLVCTIPPYLTALAGSLAALYSGGKIYMLPSVHVYENRPQDGDAPVPSETGLNAMVDIVGRRFPEWGQFFHRQQLLRLAANSGGDLRDFFRLVGLCITEALYQESLPLPDAVLASAESALRNDMPLARDDKQVLARVLEKHDRQLESLDKLPDFARLTEGKYILNYRNGDDWFDVHPLLRDIVAKGD</sequence>
<organism evidence="2 3">
    <name type="scientific">Methylomonas methanica</name>
    <dbReference type="NCBI Taxonomy" id="421"/>
    <lineage>
        <taxon>Bacteria</taxon>
        <taxon>Pseudomonadati</taxon>
        <taxon>Pseudomonadota</taxon>
        <taxon>Gammaproteobacteria</taxon>
        <taxon>Methylococcales</taxon>
        <taxon>Methylococcaceae</taxon>
        <taxon>Methylomonas</taxon>
    </lineage>
</organism>
<dbReference type="SUPFAM" id="SSF52540">
    <property type="entry name" value="P-loop containing nucleoside triphosphate hydrolases"/>
    <property type="match status" value="1"/>
</dbReference>
<dbReference type="SMART" id="SM00382">
    <property type="entry name" value="AAA"/>
    <property type="match status" value="1"/>
</dbReference>
<protein>
    <recommendedName>
        <fullName evidence="1">AAA+ ATPase domain-containing protein</fullName>
    </recommendedName>
</protein>
<dbReference type="EMBL" id="LUUG01000105">
    <property type="protein sequence ID" value="OAH99088.1"/>
    <property type="molecule type" value="Genomic_DNA"/>
</dbReference>
<comment type="caution">
    <text evidence="2">The sequence shown here is derived from an EMBL/GenBank/DDBJ whole genome shotgun (WGS) entry which is preliminary data.</text>
</comment>
<gene>
    <name evidence="2" type="ORF">A1332_04135</name>
</gene>
<feature type="domain" description="AAA+ ATPase" evidence="1">
    <location>
        <begin position="65"/>
        <end position="296"/>
    </location>
</feature>
<reference evidence="2 3" key="1">
    <citation type="submission" date="2016-03" db="EMBL/GenBank/DDBJ databases">
        <authorList>
            <person name="Ploux O."/>
        </authorList>
    </citation>
    <scope>NUCLEOTIDE SEQUENCE [LARGE SCALE GENOMIC DNA]</scope>
    <source>
        <strain evidence="2 3">R-45363</strain>
    </source>
</reference>
<dbReference type="OrthoDB" id="2022508at2"/>
<evidence type="ECO:0000259" key="1">
    <source>
        <dbReference type="SMART" id="SM00382"/>
    </source>
</evidence>
<evidence type="ECO:0000313" key="2">
    <source>
        <dbReference type="EMBL" id="OAH99088.1"/>
    </source>
</evidence>